<name>A0A0C9VJA3_SPHS4</name>
<accession>A0A0C9VJA3</accession>
<dbReference type="AlphaFoldDB" id="A0A0C9VJA3"/>
<dbReference type="EMBL" id="KN837099">
    <property type="protein sequence ID" value="KIJ48064.1"/>
    <property type="molecule type" value="Genomic_DNA"/>
</dbReference>
<evidence type="ECO:0000313" key="1">
    <source>
        <dbReference type="EMBL" id="KIJ48064.1"/>
    </source>
</evidence>
<dbReference type="Proteomes" id="UP000054279">
    <property type="component" value="Unassembled WGS sequence"/>
</dbReference>
<evidence type="ECO:0000313" key="2">
    <source>
        <dbReference type="Proteomes" id="UP000054279"/>
    </source>
</evidence>
<proteinExistence type="predicted"/>
<dbReference type="HOGENOM" id="CLU_101859_0_0_1"/>
<dbReference type="OrthoDB" id="3240817at2759"/>
<keyword evidence="2" id="KW-1185">Reference proteome</keyword>
<protein>
    <recommendedName>
        <fullName evidence="3">Reverse transcriptase domain-containing protein</fullName>
    </recommendedName>
</protein>
<gene>
    <name evidence="1" type="ORF">M422DRAFT_45508</name>
</gene>
<evidence type="ECO:0008006" key="3">
    <source>
        <dbReference type="Google" id="ProtNLM"/>
    </source>
</evidence>
<sequence>MLYLIYCSDFTLPPDPNDVFLADTTISHLEHADNIVILSFSDSGLQRHLRHLTAWRGCSFMTINATKSKYMIFGVLPNPLPLPILAGRYIEFIDTFTYLGCTFSSLSHDIFDYPYYKKAATATRVVNTVRSMSRHVGYLPVHEGQILYTSRVDPHLISGAEVVINVVKTVLQCLEMV</sequence>
<organism evidence="1 2">
    <name type="scientific">Sphaerobolus stellatus (strain SS14)</name>
    <dbReference type="NCBI Taxonomy" id="990650"/>
    <lineage>
        <taxon>Eukaryota</taxon>
        <taxon>Fungi</taxon>
        <taxon>Dikarya</taxon>
        <taxon>Basidiomycota</taxon>
        <taxon>Agaricomycotina</taxon>
        <taxon>Agaricomycetes</taxon>
        <taxon>Phallomycetidae</taxon>
        <taxon>Geastrales</taxon>
        <taxon>Sphaerobolaceae</taxon>
        <taxon>Sphaerobolus</taxon>
    </lineage>
</organism>
<reference evidence="1 2" key="1">
    <citation type="submission" date="2014-06" db="EMBL/GenBank/DDBJ databases">
        <title>Evolutionary Origins and Diversification of the Mycorrhizal Mutualists.</title>
        <authorList>
            <consortium name="DOE Joint Genome Institute"/>
            <consortium name="Mycorrhizal Genomics Consortium"/>
            <person name="Kohler A."/>
            <person name="Kuo A."/>
            <person name="Nagy L.G."/>
            <person name="Floudas D."/>
            <person name="Copeland A."/>
            <person name="Barry K.W."/>
            <person name="Cichocki N."/>
            <person name="Veneault-Fourrey C."/>
            <person name="LaButti K."/>
            <person name="Lindquist E.A."/>
            <person name="Lipzen A."/>
            <person name="Lundell T."/>
            <person name="Morin E."/>
            <person name="Murat C."/>
            <person name="Riley R."/>
            <person name="Ohm R."/>
            <person name="Sun H."/>
            <person name="Tunlid A."/>
            <person name="Henrissat B."/>
            <person name="Grigoriev I.V."/>
            <person name="Hibbett D.S."/>
            <person name="Martin F."/>
        </authorList>
    </citation>
    <scope>NUCLEOTIDE SEQUENCE [LARGE SCALE GENOMIC DNA]</scope>
    <source>
        <strain evidence="1 2">SS14</strain>
    </source>
</reference>